<keyword evidence="1" id="KW-0436">Ligase</keyword>
<dbReference type="Proteomes" id="UP000620124">
    <property type="component" value="Unassembled WGS sequence"/>
</dbReference>
<accession>A0A8H7CRP2</accession>
<gene>
    <name evidence="1" type="ORF">MVEN_01596700</name>
</gene>
<keyword evidence="2" id="KW-1185">Reference proteome</keyword>
<evidence type="ECO:0000313" key="2">
    <source>
        <dbReference type="Proteomes" id="UP000620124"/>
    </source>
</evidence>
<sequence length="88" mass="9547">MHFQSPFPPLPPVPETNVCDLMFGRPDQGSATWPDYTIHIEEKTGRKRTYKELVKRIALGATALGAPVSKGGLGLSEDGDEIIGLLGR</sequence>
<evidence type="ECO:0000313" key="1">
    <source>
        <dbReference type="EMBL" id="KAF7345762.1"/>
    </source>
</evidence>
<organism evidence="1 2">
    <name type="scientific">Mycena venus</name>
    <dbReference type="NCBI Taxonomy" id="2733690"/>
    <lineage>
        <taxon>Eukaryota</taxon>
        <taxon>Fungi</taxon>
        <taxon>Dikarya</taxon>
        <taxon>Basidiomycota</taxon>
        <taxon>Agaricomycotina</taxon>
        <taxon>Agaricomycetes</taxon>
        <taxon>Agaricomycetidae</taxon>
        <taxon>Agaricales</taxon>
        <taxon>Marasmiineae</taxon>
        <taxon>Mycenaceae</taxon>
        <taxon>Mycena</taxon>
    </lineage>
</organism>
<protein>
    <submittedName>
        <fullName evidence="1">Putative 4-coumarate--CoA ligase 1</fullName>
    </submittedName>
</protein>
<dbReference type="OrthoDB" id="1898221at2759"/>
<name>A0A8H7CRP2_9AGAR</name>
<proteinExistence type="predicted"/>
<comment type="caution">
    <text evidence="1">The sequence shown here is derived from an EMBL/GenBank/DDBJ whole genome shotgun (WGS) entry which is preliminary data.</text>
</comment>
<dbReference type="AlphaFoldDB" id="A0A8H7CRP2"/>
<reference evidence="1" key="1">
    <citation type="submission" date="2020-05" db="EMBL/GenBank/DDBJ databases">
        <title>Mycena genomes resolve the evolution of fungal bioluminescence.</title>
        <authorList>
            <person name="Tsai I.J."/>
        </authorList>
    </citation>
    <scope>NUCLEOTIDE SEQUENCE</scope>
    <source>
        <strain evidence="1">CCC161011</strain>
    </source>
</reference>
<dbReference type="EMBL" id="JACAZI010000013">
    <property type="protein sequence ID" value="KAF7345762.1"/>
    <property type="molecule type" value="Genomic_DNA"/>
</dbReference>
<dbReference type="GO" id="GO:0016874">
    <property type="term" value="F:ligase activity"/>
    <property type="evidence" value="ECO:0007669"/>
    <property type="project" value="UniProtKB-KW"/>
</dbReference>